<dbReference type="EMBL" id="LAZR01009630">
    <property type="protein sequence ID" value="KKM71460.1"/>
    <property type="molecule type" value="Genomic_DNA"/>
</dbReference>
<dbReference type="AlphaFoldDB" id="A0A0F9M498"/>
<reference evidence="1" key="1">
    <citation type="journal article" date="2015" name="Nature">
        <title>Complex archaea that bridge the gap between prokaryotes and eukaryotes.</title>
        <authorList>
            <person name="Spang A."/>
            <person name="Saw J.H."/>
            <person name="Jorgensen S.L."/>
            <person name="Zaremba-Niedzwiedzka K."/>
            <person name="Martijn J."/>
            <person name="Lind A.E."/>
            <person name="van Eijk R."/>
            <person name="Schleper C."/>
            <person name="Guy L."/>
            <person name="Ettema T.J."/>
        </authorList>
    </citation>
    <scope>NUCLEOTIDE SEQUENCE</scope>
</reference>
<gene>
    <name evidence="1" type="ORF">LCGC14_1430430</name>
</gene>
<evidence type="ECO:0000313" key="1">
    <source>
        <dbReference type="EMBL" id="KKM71460.1"/>
    </source>
</evidence>
<accession>A0A0F9M498</accession>
<name>A0A0F9M498_9ZZZZ</name>
<comment type="caution">
    <text evidence="1">The sequence shown here is derived from an EMBL/GenBank/DDBJ whole genome shotgun (WGS) entry which is preliminary data.</text>
</comment>
<organism evidence="1">
    <name type="scientific">marine sediment metagenome</name>
    <dbReference type="NCBI Taxonomy" id="412755"/>
    <lineage>
        <taxon>unclassified sequences</taxon>
        <taxon>metagenomes</taxon>
        <taxon>ecological metagenomes</taxon>
    </lineage>
</organism>
<protein>
    <submittedName>
        <fullName evidence="1">Uncharacterized protein</fullName>
    </submittedName>
</protein>
<proteinExistence type="predicted"/>
<sequence length="99" mass="10971">MAKFRKKPVVIEAEQYSKKRQIEEGYLPRGVRCLYVTDEDGSPHEVSPIIETLAGNMGVSDGDWIITGVKGERYPVRADIFQATYEPVGEGTATARPAE</sequence>